<evidence type="ECO:0000313" key="3">
    <source>
        <dbReference type="RefSeq" id="XP_055866834.1"/>
    </source>
</evidence>
<evidence type="ECO:0000256" key="1">
    <source>
        <dbReference type="SAM" id="Phobius"/>
    </source>
</evidence>
<dbReference type="GeneID" id="129922876"/>
<dbReference type="AlphaFoldDB" id="A0A9W2YVS0"/>
<dbReference type="RefSeq" id="XP_055866834.1">
    <property type="nucleotide sequence ID" value="XM_056010859.1"/>
</dbReference>
<gene>
    <name evidence="3 4" type="primary">LOC129922876</name>
</gene>
<keyword evidence="2" id="KW-1185">Reference proteome</keyword>
<organism evidence="2 4">
    <name type="scientific">Biomphalaria glabrata</name>
    <name type="common">Bloodfluke planorb</name>
    <name type="synonym">Freshwater snail</name>
    <dbReference type="NCBI Taxonomy" id="6526"/>
    <lineage>
        <taxon>Eukaryota</taxon>
        <taxon>Metazoa</taxon>
        <taxon>Spiralia</taxon>
        <taxon>Lophotrochozoa</taxon>
        <taxon>Mollusca</taxon>
        <taxon>Gastropoda</taxon>
        <taxon>Heterobranchia</taxon>
        <taxon>Euthyneura</taxon>
        <taxon>Panpulmonata</taxon>
        <taxon>Hygrophila</taxon>
        <taxon>Lymnaeoidea</taxon>
        <taxon>Planorbidae</taxon>
        <taxon>Biomphalaria</taxon>
    </lineage>
</organism>
<name>A0A9W2YVS0_BIOGL</name>
<evidence type="ECO:0000313" key="4">
    <source>
        <dbReference type="RefSeq" id="XP_055866835.1"/>
    </source>
</evidence>
<accession>A0A9W2YVS0</accession>
<evidence type="ECO:0000313" key="2">
    <source>
        <dbReference type="Proteomes" id="UP001165740"/>
    </source>
</evidence>
<keyword evidence="1" id="KW-1133">Transmembrane helix</keyword>
<dbReference type="Proteomes" id="UP001165740">
    <property type="component" value="Chromosome 14"/>
</dbReference>
<protein>
    <submittedName>
        <fullName evidence="3 4">Uncharacterized protein LOC129922876 isoform X1</fullName>
    </submittedName>
</protein>
<keyword evidence="1" id="KW-0472">Membrane</keyword>
<keyword evidence="1" id="KW-0812">Transmembrane</keyword>
<feature type="transmembrane region" description="Helical" evidence="1">
    <location>
        <begin position="261"/>
        <end position="281"/>
    </location>
</feature>
<reference evidence="3 4" key="1">
    <citation type="submission" date="2025-04" db="UniProtKB">
        <authorList>
            <consortium name="RefSeq"/>
        </authorList>
    </citation>
    <scope>IDENTIFICATION</scope>
</reference>
<dbReference type="RefSeq" id="XP_055866835.1">
    <property type="nucleotide sequence ID" value="XM_056010860.1"/>
</dbReference>
<proteinExistence type="predicted"/>
<sequence>MKFIQIYCVYVSLMCVLIVKAIPIQLLKNKTRRIASYCLRDSEIATNFEIYGEIDTSKVHTKFVFFEKMKENGSSFLICLGMFSELCDIKTNLMCSCSSTENPNIYNIMLSTNLTDSDKYTFVRAGIINKNGERLYSKAMQLSRNSETVAINDSIDVQINNHQVDINDCSVVTSNDIIHISYNSTMNELVSVKVYNSNSIEVVNEGSREITIKRKFLEKVQSITLQMHFCHVNIQNVTCSIITENELTTEKIEEYFDYADLYINLIVLVCIVLLSAFLCYMHRRNKARKLRAGLVK</sequence>